<dbReference type="InterPro" id="IPR013083">
    <property type="entry name" value="Znf_RING/FYVE/PHD"/>
</dbReference>
<dbReference type="InterPro" id="IPR001841">
    <property type="entry name" value="Znf_RING"/>
</dbReference>
<dbReference type="OrthoDB" id="8062037at2759"/>
<accession>A0A8T0QQK3</accession>
<evidence type="ECO:0000256" key="1">
    <source>
        <dbReference type="ARBA" id="ARBA00000900"/>
    </source>
</evidence>
<dbReference type="EC" id="2.3.2.27" evidence="4"/>
<evidence type="ECO:0000256" key="5">
    <source>
        <dbReference type="ARBA" id="ARBA00022679"/>
    </source>
</evidence>
<feature type="domain" description="RING-type" evidence="16">
    <location>
        <begin position="112"/>
        <end position="154"/>
    </location>
</feature>
<feature type="transmembrane region" description="Helical" evidence="15">
    <location>
        <begin position="27"/>
        <end position="51"/>
    </location>
</feature>
<dbReference type="GO" id="GO:0016020">
    <property type="term" value="C:membrane"/>
    <property type="evidence" value="ECO:0007669"/>
    <property type="project" value="UniProtKB-SubCell"/>
</dbReference>
<dbReference type="SMART" id="SM00184">
    <property type="entry name" value="RING"/>
    <property type="match status" value="1"/>
</dbReference>
<dbReference type="SUPFAM" id="SSF57850">
    <property type="entry name" value="RING/U-box"/>
    <property type="match status" value="1"/>
</dbReference>
<evidence type="ECO:0000256" key="8">
    <source>
        <dbReference type="ARBA" id="ARBA00022771"/>
    </source>
</evidence>
<evidence type="ECO:0000259" key="16">
    <source>
        <dbReference type="PROSITE" id="PS50089"/>
    </source>
</evidence>
<dbReference type="EMBL" id="CM029049">
    <property type="protein sequence ID" value="KAG2575354.1"/>
    <property type="molecule type" value="Genomic_DNA"/>
</dbReference>
<comment type="subcellular location">
    <subcellularLocation>
        <location evidence="2">Membrane</location>
        <topology evidence="2">Single-pass membrane protein</topology>
    </subcellularLocation>
</comment>
<gene>
    <name evidence="17" type="ORF">PVAP13_7KG428901</name>
</gene>
<keyword evidence="12 15" id="KW-0472">Membrane</keyword>
<comment type="pathway">
    <text evidence="3">Protein modification; protein ubiquitination.</text>
</comment>
<dbReference type="Proteomes" id="UP000823388">
    <property type="component" value="Chromosome 7K"/>
</dbReference>
<evidence type="ECO:0000256" key="2">
    <source>
        <dbReference type="ARBA" id="ARBA00004167"/>
    </source>
</evidence>
<dbReference type="GO" id="GO:0061630">
    <property type="term" value="F:ubiquitin protein ligase activity"/>
    <property type="evidence" value="ECO:0007669"/>
    <property type="project" value="UniProtKB-EC"/>
</dbReference>
<feature type="region of interest" description="Disordered" evidence="14">
    <location>
        <begin position="244"/>
        <end position="265"/>
    </location>
</feature>
<dbReference type="PROSITE" id="PS50089">
    <property type="entry name" value="ZF_RING_2"/>
    <property type="match status" value="1"/>
</dbReference>
<evidence type="ECO:0000256" key="4">
    <source>
        <dbReference type="ARBA" id="ARBA00012483"/>
    </source>
</evidence>
<dbReference type="CDD" id="cd16461">
    <property type="entry name" value="RING-H2_EL5-like"/>
    <property type="match status" value="1"/>
</dbReference>
<comment type="caution">
    <text evidence="17">The sequence shown here is derived from an EMBL/GenBank/DDBJ whole genome shotgun (WGS) entry which is preliminary data.</text>
</comment>
<evidence type="ECO:0000313" key="18">
    <source>
        <dbReference type="Proteomes" id="UP000823388"/>
    </source>
</evidence>
<dbReference type="Pfam" id="PF13639">
    <property type="entry name" value="zf-RING_2"/>
    <property type="match status" value="1"/>
</dbReference>
<evidence type="ECO:0000313" key="17">
    <source>
        <dbReference type="EMBL" id="KAG2575354.1"/>
    </source>
</evidence>
<evidence type="ECO:0000256" key="14">
    <source>
        <dbReference type="SAM" id="MobiDB-lite"/>
    </source>
</evidence>
<keyword evidence="10" id="KW-0862">Zinc</keyword>
<evidence type="ECO:0000256" key="15">
    <source>
        <dbReference type="SAM" id="Phobius"/>
    </source>
</evidence>
<reference evidence="17" key="1">
    <citation type="submission" date="2020-05" db="EMBL/GenBank/DDBJ databases">
        <title>WGS assembly of Panicum virgatum.</title>
        <authorList>
            <person name="Lovell J.T."/>
            <person name="Jenkins J."/>
            <person name="Shu S."/>
            <person name="Juenger T.E."/>
            <person name="Schmutz J."/>
        </authorList>
    </citation>
    <scope>NUCLEOTIDE SEQUENCE</scope>
    <source>
        <strain evidence="17">AP13</strain>
    </source>
</reference>
<keyword evidence="6 15" id="KW-0812">Transmembrane</keyword>
<comment type="catalytic activity">
    <reaction evidence="1">
        <text>S-ubiquitinyl-[E2 ubiquitin-conjugating enzyme]-L-cysteine + [acceptor protein]-L-lysine = [E2 ubiquitin-conjugating enzyme]-L-cysteine + N(6)-ubiquitinyl-[acceptor protein]-L-lysine.</text>
        <dbReference type="EC" id="2.3.2.27"/>
    </reaction>
</comment>
<evidence type="ECO:0000256" key="13">
    <source>
        <dbReference type="PROSITE-ProRule" id="PRU00175"/>
    </source>
</evidence>
<evidence type="ECO:0000256" key="9">
    <source>
        <dbReference type="ARBA" id="ARBA00022786"/>
    </source>
</evidence>
<proteinExistence type="predicted"/>
<evidence type="ECO:0000256" key="10">
    <source>
        <dbReference type="ARBA" id="ARBA00022833"/>
    </source>
</evidence>
<organism evidence="17 18">
    <name type="scientific">Panicum virgatum</name>
    <name type="common">Blackwell switchgrass</name>
    <dbReference type="NCBI Taxonomy" id="38727"/>
    <lineage>
        <taxon>Eukaryota</taxon>
        <taxon>Viridiplantae</taxon>
        <taxon>Streptophyta</taxon>
        <taxon>Embryophyta</taxon>
        <taxon>Tracheophyta</taxon>
        <taxon>Spermatophyta</taxon>
        <taxon>Magnoliopsida</taxon>
        <taxon>Liliopsida</taxon>
        <taxon>Poales</taxon>
        <taxon>Poaceae</taxon>
        <taxon>PACMAD clade</taxon>
        <taxon>Panicoideae</taxon>
        <taxon>Panicodae</taxon>
        <taxon>Paniceae</taxon>
        <taxon>Panicinae</taxon>
        <taxon>Panicum</taxon>
        <taxon>Panicum sect. Hiantes</taxon>
    </lineage>
</organism>
<keyword evidence="18" id="KW-1185">Reference proteome</keyword>
<dbReference type="FunFam" id="3.30.40.10:FF:000187">
    <property type="entry name" value="E3 ubiquitin-protein ligase ATL6"/>
    <property type="match status" value="1"/>
</dbReference>
<dbReference type="PANTHER" id="PTHR46539">
    <property type="entry name" value="E3 UBIQUITIN-PROTEIN LIGASE ATL42"/>
    <property type="match status" value="1"/>
</dbReference>
<keyword evidence="9" id="KW-0833">Ubl conjugation pathway</keyword>
<protein>
    <recommendedName>
        <fullName evidence="4">RING-type E3 ubiquitin transferase</fullName>
        <ecNumber evidence="4">2.3.2.27</ecNumber>
    </recommendedName>
</protein>
<sequence>MTAAMAPPPPARQDVRSPPPLPLPPPVAVDVAVIAGVITAALLALFLFLVYAKHCKHRGHGGGRPGLGLGFAPSSCDRCRSGLSGSAVGALPAVRFGDTGGAGVGAGRATECAVCLGAFDATELLRVLPGCRHAFHAECVDTWLLAHSTCPVCRRRVGRGDVDGVSIAIAPEPEPAAPPDGPGDPAPVAGMVVPVRRSGSDSELQAAEVHHRQSDQRWSTDGLVDQVAYLEAARHRRDLGILVVSSSPHGSRGSRSAVTPTPRSC</sequence>
<feature type="compositionally biased region" description="Low complexity" evidence="14">
    <location>
        <begin position="245"/>
        <end position="256"/>
    </location>
</feature>
<evidence type="ECO:0000256" key="11">
    <source>
        <dbReference type="ARBA" id="ARBA00022989"/>
    </source>
</evidence>
<evidence type="ECO:0000256" key="7">
    <source>
        <dbReference type="ARBA" id="ARBA00022723"/>
    </source>
</evidence>
<name>A0A8T0QQK3_PANVG</name>
<keyword evidence="11 15" id="KW-1133">Transmembrane helix</keyword>
<dbReference type="Gene3D" id="3.30.40.10">
    <property type="entry name" value="Zinc/RING finger domain, C3HC4 (zinc finger)"/>
    <property type="match status" value="1"/>
</dbReference>
<dbReference type="GO" id="GO:0008270">
    <property type="term" value="F:zinc ion binding"/>
    <property type="evidence" value="ECO:0007669"/>
    <property type="project" value="UniProtKB-KW"/>
</dbReference>
<evidence type="ECO:0000256" key="6">
    <source>
        <dbReference type="ARBA" id="ARBA00022692"/>
    </source>
</evidence>
<keyword evidence="5" id="KW-0808">Transferase</keyword>
<evidence type="ECO:0000256" key="12">
    <source>
        <dbReference type="ARBA" id="ARBA00023136"/>
    </source>
</evidence>
<dbReference type="PANTHER" id="PTHR46539:SF5">
    <property type="entry name" value="RING ZINC FINGER DOMAIN SUPERFAMILY PROTEIN-RELATED"/>
    <property type="match status" value="1"/>
</dbReference>
<keyword evidence="7" id="KW-0479">Metal-binding</keyword>
<keyword evidence="8 13" id="KW-0863">Zinc-finger</keyword>
<evidence type="ECO:0000256" key="3">
    <source>
        <dbReference type="ARBA" id="ARBA00004906"/>
    </source>
</evidence>
<dbReference type="AlphaFoldDB" id="A0A8T0QQK3"/>